<evidence type="ECO:0000256" key="5">
    <source>
        <dbReference type="ARBA" id="ARBA00022989"/>
    </source>
</evidence>
<feature type="signal peptide" evidence="9">
    <location>
        <begin position="1"/>
        <end position="31"/>
    </location>
</feature>
<evidence type="ECO:0000313" key="10">
    <source>
        <dbReference type="RefSeq" id="XP_016482808.1"/>
    </source>
</evidence>
<proteinExistence type="inferred from homology"/>
<keyword evidence="4 9" id="KW-0732">Signal</keyword>
<dbReference type="InterPro" id="IPR019358">
    <property type="entry name" value="NEMP_fam"/>
</dbReference>
<dbReference type="KEGG" id="nta:107803577"/>
<dbReference type="STRING" id="4097.A0A1S4B1Z2"/>
<keyword evidence="3 8" id="KW-0812">Transmembrane</keyword>
<dbReference type="OrthoDB" id="1890267at2759"/>
<dbReference type="OMA" id="CEWAVAN"/>
<feature type="chain" id="PRO_5010171939" evidence="9">
    <location>
        <begin position="32"/>
        <end position="502"/>
    </location>
</feature>
<name>A0A1S4B1Z2_TOBAC</name>
<evidence type="ECO:0000256" key="9">
    <source>
        <dbReference type="SAM" id="SignalP"/>
    </source>
</evidence>
<feature type="transmembrane region" description="Helical" evidence="8">
    <location>
        <begin position="246"/>
        <end position="267"/>
    </location>
</feature>
<keyword evidence="5 8" id="KW-1133">Transmembrane helix</keyword>
<evidence type="ECO:0000256" key="8">
    <source>
        <dbReference type="SAM" id="Phobius"/>
    </source>
</evidence>
<accession>A0A1S4B1Z2</accession>
<evidence type="ECO:0000256" key="1">
    <source>
        <dbReference type="ARBA" id="ARBA00004575"/>
    </source>
</evidence>
<evidence type="ECO:0000256" key="4">
    <source>
        <dbReference type="ARBA" id="ARBA00022729"/>
    </source>
</evidence>
<feature type="transmembrane region" description="Helical" evidence="8">
    <location>
        <begin position="189"/>
        <end position="209"/>
    </location>
</feature>
<dbReference type="RefSeq" id="XP_016482808.1">
    <property type="nucleotide sequence ID" value="XM_016627322.1"/>
</dbReference>
<feature type="transmembrane region" description="Helical" evidence="8">
    <location>
        <begin position="214"/>
        <end position="234"/>
    </location>
</feature>
<dbReference type="AlphaFoldDB" id="A0A1S4B1Z2"/>
<evidence type="ECO:0000256" key="2">
    <source>
        <dbReference type="ARBA" id="ARBA00005748"/>
    </source>
</evidence>
<dbReference type="PaxDb" id="4097-A0A1S4B1Z2"/>
<comment type="subcellular location">
    <subcellularLocation>
        <location evidence="1">Nucleus inner membrane</location>
        <topology evidence="1">Multi-pass membrane protein</topology>
        <orientation evidence="1">Nucleoplasmic side</orientation>
    </subcellularLocation>
</comment>
<dbReference type="PANTHER" id="PTHR31587">
    <property type="entry name" value="TRANSMEMBRANE PROTEIN (DUF2215)"/>
    <property type="match status" value="1"/>
</dbReference>
<dbReference type="PANTHER" id="PTHR31587:SF4">
    <property type="entry name" value="TRANSMEMBRANE PROTEIN (DUF2215)"/>
    <property type="match status" value="1"/>
</dbReference>
<gene>
    <name evidence="10" type="primary">LOC107803577</name>
</gene>
<comment type="similarity">
    <text evidence="2">Belongs to the NEMP family.</text>
</comment>
<keyword evidence="7" id="KW-0539">Nucleus</keyword>
<dbReference type="Pfam" id="PF10225">
    <property type="entry name" value="NEMP"/>
    <property type="match status" value="1"/>
</dbReference>
<organism evidence="10">
    <name type="scientific">Nicotiana tabacum</name>
    <name type="common">Common tobacco</name>
    <dbReference type="NCBI Taxonomy" id="4097"/>
    <lineage>
        <taxon>Eukaryota</taxon>
        <taxon>Viridiplantae</taxon>
        <taxon>Streptophyta</taxon>
        <taxon>Embryophyta</taxon>
        <taxon>Tracheophyta</taxon>
        <taxon>Spermatophyta</taxon>
        <taxon>Magnoliopsida</taxon>
        <taxon>eudicotyledons</taxon>
        <taxon>Gunneridae</taxon>
        <taxon>Pentapetalae</taxon>
        <taxon>asterids</taxon>
        <taxon>lamiids</taxon>
        <taxon>Solanales</taxon>
        <taxon>Solanaceae</taxon>
        <taxon>Nicotianoideae</taxon>
        <taxon>Nicotianeae</taxon>
        <taxon>Nicotiana</taxon>
    </lineage>
</organism>
<feature type="transmembrane region" description="Helical" evidence="8">
    <location>
        <begin position="288"/>
        <end position="308"/>
    </location>
</feature>
<evidence type="ECO:0000256" key="7">
    <source>
        <dbReference type="ARBA" id="ARBA00023242"/>
    </source>
</evidence>
<dbReference type="GO" id="GO:0005637">
    <property type="term" value="C:nuclear inner membrane"/>
    <property type="evidence" value="ECO:0007669"/>
    <property type="project" value="UniProtKB-SubCell"/>
</dbReference>
<keyword evidence="6 8" id="KW-0472">Membrane</keyword>
<evidence type="ECO:0000256" key="3">
    <source>
        <dbReference type="ARBA" id="ARBA00022692"/>
    </source>
</evidence>
<reference evidence="10" key="1">
    <citation type="submission" date="2025-08" db="UniProtKB">
        <authorList>
            <consortium name="RefSeq"/>
        </authorList>
    </citation>
    <scope>IDENTIFICATION</scope>
</reference>
<evidence type="ECO:0000256" key="6">
    <source>
        <dbReference type="ARBA" id="ARBA00023136"/>
    </source>
</evidence>
<sequence>MGVANSSRGVFALILWFLFALCRTSTSIVHADELSLGCLSTPVHCIWNKKEVPELQARWTAVVSQSTTLEISPGIVVENSPGSKPGTKVLCERVQIHGLSRLKNLKKYAHSVKVNVSYINPSGRQPNVEVCFHRNQSLEIGMCPPGQWMKLTKGSWVRSMSPFDEKFLDIRMTSSSKQTLQVSLHEDIFWYRVIFLVLGILLITLASFLSKSLVFYYGGAMAIGVFLVVLMVLFQGMKLLPTGRKSSLAIFLYSSILGVGSFFLRYVPQLLRSILNEIGIGEDMYNPLAIFLLLFLVIAGAWLGFWVVHKLVLAEDGSIDTGVSQFVGWSIRVFASALILQSSLDPLLAAEAWICGVLISRILRKLIRPKYVLRFCKNLSQIDTSYLWESQDSYTSPIKGSYGSRISQRNRNDTITRGSPIKPSSLLSETDTFYSTFHNTPERKKLSKDEWNKLTRDTTKKAMEELVSSPDFSKWAVAHADRITLAPKKETTARQRRWYQWL</sequence>
<protein>
    <submittedName>
        <fullName evidence="10">Uncharacterized protein isoform X1</fullName>
    </submittedName>
</protein>